<protein>
    <recommendedName>
        <fullName evidence="4">Transmembrane protein</fullName>
    </recommendedName>
</protein>
<dbReference type="Proteomes" id="UP001295684">
    <property type="component" value="Unassembled WGS sequence"/>
</dbReference>
<gene>
    <name evidence="2" type="ORF">ECRASSUSDP1_LOCUS24801</name>
</gene>
<comment type="caution">
    <text evidence="2">The sequence shown here is derived from an EMBL/GenBank/DDBJ whole genome shotgun (WGS) entry which is preliminary data.</text>
</comment>
<organism evidence="2 3">
    <name type="scientific">Euplotes crassus</name>
    <dbReference type="NCBI Taxonomy" id="5936"/>
    <lineage>
        <taxon>Eukaryota</taxon>
        <taxon>Sar</taxon>
        <taxon>Alveolata</taxon>
        <taxon>Ciliophora</taxon>
        <taxon>Intramacronucleata</taxon>
        <taxon>Spirotrichea</taxon>
        <taxon>Hypotrichia</taxon>
        <taxon>Euplotida</taxon>
        <taxon>Euplotidae</taxon>
        <taxon>Moneuplotes</taxon>
    </lineage>
</organism>
<keyword evidence="3" id="KW-1185">Reference proteome</keyword>
<feature type="transmembrane region" description="Helical" evidence="1">
    <location>
        <begin position="30"/>
        <end position="48"/>
    </location>
</feature>
<proteinExistence type="predicted"/>
<feature type="transmembrane region" description="Helical" evidence="1">
    <location>
        <begin position="60"/>
        <end position="77"/>
    </location>
</feature>
<evidence type="ECO:0000313" key="2">
    <source>
        <dbReference type="EMBL" id="CAI2383304.1"/>
    </source>
</evidence>
<feature type="transmembrane region" description="Helical" evidence="1">
    <location>
        <begin position="83"/>
        <end position="109"/>
    </location>
</feature>
<evidence type="ECO:0000313" key="3">
    <source>
        <dbReference type="Proteomes" id="UP001295684"/>
    </source>
</evidence>
<dbReference type="EMBL" id="CAMPGE010025561">
    <property type="protein sequence ID" value="CAI2383304.1"/>
    <property type="molecule type" value="Genomic_DNA"/>
</dbReference>
<accession>A0AAD1Y2A2</accession>
<evidence type="ECO:0008006" key="4">
    <source>
        <dbReference type="Google" id="ProtNLM"/>
    </source>
</evidence>
<evidence type="ECO:0000256" key="1">
    <source>
        <dbReference type="SAM" id="Phobius"/>
    </source>
</evidence>
<reference evidence="2" key="1">
    <citation type="submission" date="2023-07" db="EMBL/GenBank/DDBJ databases">
        <authorList>
            <consortium name="AG Swart"/>
            <person name="Singh M."/>
            <person name="Singh A."/>
            <person name="Seah K."/>
            <person name="Emmerich C."/>
        </authorList>
    </citation>
    <scope>NUCLEOTIDE SEQUENCE</scope>
    <source>
        <strain evidence="2">DP1</strain>
    </source>
</reference>
<name>A0AAD1Y2A2_EUPCR</name>
<keyword evidence="1" id="KW-0472">Membrane</keyword>
<feature type="transmembrane region" description="Helical" evidence="1">
    <location>
        <begin position="118"/>
        <end position="139"/>
    </location>
</feature>
<keyword evidence="1" id="KW-0812">Transmembrane</keyword>
<dbReference type="AlphaFoldDB" id="A0AAD1Y2A2"/>
<keyword evidence="1" id="KW-1133">Transmembrane helix</keyword>
<sequence>MDSQFASLAKSYLTSMRERLEEKDDEHHQFWIYFMFILMLVDLVLIYYHLRVQKLWIKPFWAHCFVIMFALFYQIIPGARQSLFVYLFLHTLSYLCILGFLISVVHFLVMRDSLKKAIWFYTIMYTTCPSSFVAMLYLVCS</sequence>